<keyword evidence="3" id="KW-1003">Cell membrane</keyword>
<evidence type="ECO:0000256" key="3">
    <source>
        <dbReference type="ARBA" id="ARBA00022475"/>
    </source>
</evidence>
<gene>
    <name evidence="9" type="ORF">ACFSXZ_04090</name>
</gene>
<keyword evidence="6 7" id="KW-0472">Membrane</keyword>
<comment type="similarity">
    <text evidence="7">Belongs to the binding-protein-dependent transport system permease family.</text>
</comment>
<evidence type="ECO:0000256" key="2">
    <source>
        <dbReference type="ARBA" id="ARBA00022448"/>
    </source>
</evidence>
<dbReference type="InterPro" id="IPR045621">
    <property type="entry name" value="BPD_transp_1_N"/>
</dbReference>
<evidence type="ECO:0000313" key="10">
    <source>
        <dbReference type="Proteomes" id="UP001597417"/>
    </source>
</evidence>
<comment type="caution">
    <text evidence="9">The sequence shown here is derived from an EMBL/GenBank/DDBJ whole genome shotgun (WGS) entry which is preliminary data.</text>
</comment>
<organism evidence="9 10">
    <name type="scientific">Amycolatopsis pigmentata</name>
    <dbReference type="NCBI Taxonomy" id="450801"/>
    <lineage>
        <taxon>Bacteria</taxon>
        <taxon>Bacillati</taxon>
        <taxon>Actinomycetota</taxon>
        <taxon>Actinomycetes</taxon>
        <taxon>Pseudonocardiales</taxon>
        <taxon>Pseudonocardiaceae</taxon>
        <taxon>Amycolatopsis</taxon>
    </lineage>
</organism>
<evidence type="ECO:0000256" key="7">
    <source>
        <dbReference type="RuleBase" id="RU363032"/>
    </source>
</evidence>
<dbReference type="RefSeq" id="WP_378261353.1">
    <property type="nucleotide sequence ID" value="NZ_JBHUKR010000004.1"/>
</dbReference>
<keyword evidence="10" id="KW-1185">Reference proteome</keyword>
<proteinExistence type="inferred from homology"/>
<evidence type="ECO:0000256" key="6">
    <source>
        <dbReference type="ARBA" id="ARBA00023136"/>
    </source>
</evidence>
<dbReference type="CDD" id="cd06261">
    <property type="entry name" value="TM_PBP2"/>
    <property type="match status" value="1"/>
</dbReference>
<evidence type="ECO:0000256" key="5">
    <source>
        <dbReference type="ARBA" id="ARBA00022989"/>
    </source>
</evidence>
<dbReference type="SUPFAM" id="SSF161098">
    <property type="entry name" value="MetI-like"/>
    <property type="match status" value="1"/>
</dbReference>
<feature type="transmembrane region" description="Helical" evidence="7">
    <location>
        <begin position="100"/>
        <end position="123"/>
    </location>
</feature>
<dbReference type="PROSITE" id="PS50928">
    <property type="entry name" value="ABC_TM1"/>
    <property type="match status" value="1"/>
</dbReference>
<feature type="transmembrane region" description="Helical" evidence="7">
    <location>
        <begin position="252"/>
        <end position="276"/>
    </location>
</feature>
<dbReference type="Gene3D" id="1.10.3720.10">
    <property type="entry name" value="MetI-like"/>
    <property type="match status" value="1"/>
</dbReference>
<dbReference type="InterPro" id="IPR000515">
    <property type="entry name" value="MetI-like"/>
</dbReference>
<keyword evidence="5 7" id="KW-1133">Transmembrane helix</keyword>
<reference evidence="10" key="1">
    <citation type="journal article" date="2019" name="Int. J. Syst. Evol. Microbiol.">
        <title>The Global Catalogue of Microorganisms (GCM) 10K type strain sequencing project: providing services to taxonomists for standard genome sequencing and annotation.</title>
        <authorList>
            <consortium name="The Broad Institute Genomics Platform"/>
            <consortium name="The Broad Institute Genome Sequencing Center for Infectious Disease"/>
            <person name="Wu L."/>
            <person name="Ma J."/>
        </authorList>
    </citation>
    <scope>NUCLEOTIDE SEQUENCE [LARGE SCALE GENOMIC DNA]</scope>
    <source>
        <strain evidence="10">CGMCC 4.7645</strain>
    </source>
</reference>
<dbReference type="EMBL" id="JBHUKR010000004">
    <property type="protein sequence ID" value="MFD2415503.1"/>
    <property type="molecule type" value="Genomic_DNA"/>
</dbReference>
<evidence type="ECO:0000313" key="9">
    <source>
        <dbReference type="EMBL" id="MFD2415503.1"/>
    </source>
</evidence>
<dbReference type="Pfam" id="PF19300">
    <property type="entry name" value="BPD_transp_1_N"/>
    <property type="match status" value="1"/>
</dbReference>
<feature type="transmembrane region" description="Helical" evidence="7">
    <location>
        <begin position="135"/>
        <end position="158"/>
    </location>
</feature>
<keyword evidence="4 7" id="KW-0812">Transmembrane</keyword>
<comment type="subcellular location">
    <subcellularLocation>
        <location evidence="1 7">Cell membrane</location>
        <topology evidence="1 7">Multi-pass membrane protein</topology>
    </subcellularLocation>
</comment>
<sequence>MRPSAIGRRLVSGVLVLVGVSILAFSLVHLLPGDSANAIAGEFASPDQIENVRTQLGLDKPIVVQYFTWLTSVLHGDFGTSLWTSRPAKDMVLDAVPATLSIALVSLLISTVLGLFFGTIAALRRGSWVDRGVTFCAGLGISMPAFWVLLILFVPLSILNRWFPAVGYAPLSAGFWPWLSHILLPATALAVAHAAELSRFTRGAVMDVLSTPYIRASRSRGASGWRLVRTHVLRNAAIPVVTVFGLQIGNMLGGVIVVETVAGINGLGLLAVNAILNRDFVLVQAYVLFTAAVVVVINILVDLLYSAINPKVRA</sequence>
<dbReference type="Proteomes" id="UP001597417">
    <property type="component" value="Unassembled WGS sequence"/>
</dbReference>
<evidence type="ECO:0000256" key="1">
    <source>
        <dbReference type="ARBA" id="ARBA00004651"/>
    </source>
</evidence>
<keyword evidence="2 7" id="KW-0813">Transport</keyword>
<feature type="transmembrane region" description="Helical" evidence="7">
    <location>
        <begin position="12"/>
        <end position="31"/>
    </location>
</feature>
<feature type="transmembrane region" description="Helical" evidence="7">
    <location>
        <begin position="178"/>
        <end position="197"/>
    </location>
</feature>
<feature type="domain" description="ABC transmembrane type-1" evidence="8">
    <location>
        <begin position="96"/>
        <end position="305"/>
    </location>
</feature>
<accession>A0ABW5FKG3</accession>
<evidence type="ECO:0000256" key="4">
    <source>
        <dbReference type="ARBA" id="ARBA00022692"/>
    </source>
</evidence>
<dbReference type="PANTHER" id="PTHR43163:SF6">
    <property type="entry name" value="DIPEPTIDE TRANSPORT SYSTEM PERMEASE PROTEIN DPPB-RELATED"/>
    <property type="match status" value="1"/>
</dbReference>
<dbReference type="InterPro" id="IPR035906">
    <property type="entry name" value="MetI-like_sf"/>
</dbReference>
<dbReference type="Pfam" id="PF00528">
    <property type="entry name" value="BPD_transp_1"/>
    <property type="match status" value="1"/>
</dbReference>
<name>A0ABW5FKG3_9PSEU</name>
<protein>
    <submittedName>
        <fullName evidence="9">ABC transporter permease</fullName>
    </submittedName>
</protein>
<evidence type="ECO:0000259" key="8">
    <source>
        <dbReference type="PROSITE" id="PS50928"/>
    </source>
</evidence>
<dbReference type="PANTHER" id="PTHR43163">
    <property type="entry name" value="DIPEPTIDE TRANSPORT SYSTEM PERMEASE PROTEIN DPPB-RELATED"/>
    <property type="match status" value="1"/>
</dbReference>
<feature type="transmembrane region" description="Helical" evidence="7">
    <location>
        <begin position="282"/>
        <end position="305"/>
    </location>
</feature>